<dbReference type="PANTHER" id="PTHR43199">
    <property type="entry name" value="GLUTATHIONE HYDROLASE"/>
    <property type="match status" value="1"/>
</dbReference>
<comment type="pathway">
    <text evidence="11">Sulfur metabolism; glutathione metabolism.</text>
</comment>
<evidence type="ECO:0000313" key="14">
    <source>
        <dbReference type="Proteomes" id="UP000294832"/>
    </source>
</evidence>
<feature type="binding site" evidence="10">
    <location>
        <position position="424"/>
    </location>
    <ligand>
        <name>L-glutamate</name>
        <dbReference type="ChEBI" id="CHEBI:29985"/>
    </ligand>
</feature>
<evidence type="ECO:0000256" key="10">
    <source>
        <dbReference type="PIRSR" id="PIRSR600101-2"/>
    </source>
</evidence>
<comment type="PTM">
    <text evidence="11">Cleaved by autocatalysis into a large and a small subunit.</text>
</comment>
<dbReference type="InterPro" id="IPR051792">
    <property type="entry name" value="GGT_bact"/>
</dbReference>
<comment type="catalytic activity">
    <reaction evidence="2 11">
        <text>glutathione + H2O = L-cysteinylglycine + L-glutamate</text>
        <dbReference type="Rhea" id="RHEA:28807"/>
        <dbReference type="ChEBI" id="CHEBI:15377"/>
        <dbReference type="ChEBI" id="CHEBI:29985"/>
        <dbReference type="ChEBI" id="CHEBI:57925"/>
        <dbReference type="ChEBI" id="CHEBI:61694"/>
        <dbReference type="EC" id="3.4.19.13"/>
    </reaction>
</comment>
<proteinExistence type="inferred from homology"/>
<organism evidence="13 14">
    <name type="scientific">Shewanella fodinae</name>
    <dbReference type="NCBI Taxonomy" id="552357"/>
    <lineage>
        <taxon>Bacteria</taxon>
        <taxon>Pseudomonadati</taxon>
        <taxon>Pseudomonadota</taxon>
        <taxon>Gammaproteobacteria</taxon>
        <taxon>Alteromonadales</taxon>
        <taxon>Shewanellaceae</taxon>
        <taxon>Shewanella</taxon>
    </lineage>
</organism>
<evidence type="ECO:0000256" key="11">
    <source>
        <dbReference type="RuleBase" id="RU368036"/>
    </source>
</evidence>
<keyword evidence="5 11" id="KW-0378">Hydrolase</keyword>
<evidence type="ECO:0000313" key="13">
    <source>
        <dbReference type="EMBL" id="TCN88944.1"/>
    </source>
</evidence>
<dbReference type="PANTHER" id="PTHR43199:SF1">
    <property type="entry name" value="GLUTATHIONE HYDROLASE PROENZYME"/>
    <property type="match status" value="1"/>
</dbReference>
<protein>
    <recommendedName>
        <fullName evidence="11">Glutathione hydrolase proenzyme</fullName>
        <ecNumber evidence="11">2.3.2.2</ecNumber>
        <ecNumber evidence="11">3.4.19.13</ecNumber>
    </recommendedName>
    <component>
        <recommendedName>
            <fullName evidence="11">Glutathione hydrolase large chain</fullName>
        </recommendedName>
    </component>
    <component>
        <recommendedName>
            <fullName evidence="11">Glutathione hydrolase small chain</fullName>
        </recommendedName>
    </component>
</protein>
<keyword evidence="4 11" id="KW-0808">Transferase</keyword>
<comment type="similarity">
    <text evidence="3 11">Belongs to the gamma-glutamyltransferase family.</text>
</comment>
<dbReference type="Pfam" id="PF01019">
    <property type="entry name" value="G_glu_transpept"/>
    <property type="match status" value="1"/>
</dbReference>
<dbReference type="NCBIfam" id="TIGR00066">
    <property type="entry name" value="g_glut_trans"/>
    <property type="match status" value="1"/>
</dbReference>
<evidence type="ECO:0000256" key="2">
    <source>
        <dbReference type="ARBA" id="ARBA00001089"/>
    </source>
</evidence>
<keyword evidence="11" id="KW-0317">Glutathione biosynthesis</keyword>
<name>A0A4R2FK58_9GAMM</name>
<dbReference type="Proteomes" id="UP000294832">
    <property type="component" value="Unassembled WGS sequence"/>
</dbReference>
<dbReference type="InterPro" id="IPR055262">
    <property type="entry name" value="GGT_CS"/>
</dbReference>
<comment type="catalytic activity">
    <reaction evidence="8 11">
        <text>an N-terminal (5-L-glutamyl)-[peptide] + an alpha-amino acid = 5-L-glutamyl amino acid + an N-terminal L-alpha-aminoacyl-[peptide]</text>
        <dbReference type="Rhea" id="RHEA:23904"/>
        <dbReference type="Rhea" id="RHEA-COMP:9780"/>
        <dbReference type="Rhea" id="RHEA-COMP:9795"/>
        <dbReference type="ChEBI" id="CHEBI:77644"/>
        <dbReference type="ChEBI" id="CHEBI:78597"/>
        <dbReference type="ChEBI" id="CHEBI:78599"/>
        <dbReference type="ChEBI" id="CHEBI:78608"/>
        <dbReference type="EC" id="2.3.2.2"/>
    </reaction>
</comment>
<dbReference type="AlphaFoldDB" id="A0A4R2FK58"/>
<comment type="subunit">
    <text evidence="11">This enzyme consists of two polypeptide chains, which are synthesized in precursor form from a single polypeptide.</text>
</comment>
<dbReference type="GO" id="GO:0006750">
    <property type="term" value="P:glutathione biosynthetic process"/>
    <property type="evidence" value="ECO:0007669"/>
    <property type="project" value="UniProtKB-KW"/>
</dbReference>
<feature type="binding site" evidence="10">
    <location>
        <begin position="400"/>
        <end position="402"/>
    </location>
    <ligand>
        <name>L-glutamate</name>
        <dbReference type="ChEBI" id="CHEBI:29985"/>
    </ligand>
</feature>
<feature type="chain" id="PRO_5020816026" description="Glutathione hydrolase proenzyme" evidence="12">
    <location>
        <begin position="29"/>
        <end position="594"/>
    </location>
</feature>
<evidence type="ECO:0000256" key="7">
    <source>
        <dbReference type="ARBA" id="ARBA00023315"/>
    </source>
</evidence>
<accession>A0A4R2FK58</accession>
<evidence type="ECO:0000256" key="9">
    <source>
        <dbReference type="PIRSR" id="PIRSR600101-1"/>
    </source>
</evidence>
<dbReference type="EC" id="3.4.19.13" evidence="11"/>
<dbReference type="OrthoDB" id="5297205at2"/>
<evidence type="ECO:0000256" key="1">
    <source>
        <dbReference type="ARBA" id="ARBA00001049"/>
    </source>
</evidence>
<comment type="caution">
    <text evidence="13">The sequence shown here is derived from an EMBL/GenBank/DDBJ whole genome shotgun (WGS) entry which is preliminary data.</text>
</comment>
<dbReference type="EC" id="2.3.2.2" evidence="11"/>
<keyword evidence="6 11" id="KW-0865">Zymogen</keyword>
<sequence length="594" mass="63223">MYYKKRLLKASLLVLSTISPFVTTYALAASLPPVEAKNGMVVSSQRFASEAGVEILKMGGNAVDAAVAVGYAQAVVNSCCGNIGGGGFMTLHLADGSDHFIDFREMAPAAASANMYQDKDGNLIPHASTLGWGAVGVPGTVRGMELALTKYGSGKLTRAQIMAPAIKLAREGFILTRGDTDVIDSSLSKMRGDKQASKIFLHADGTPLEPGDRLVQPALADTLEKIAKSGPDAFYKGDIPKAIEQASKANGGYITAKDFANYVAKERTPVRCSYRGYDFISAPPPSSGGTTMCQILNILEGYDLKSMGYGSADAIHFTAEAMRHAFVDRNSLLGDPDFVTIPMEKLLSKEYAAEIRKTIDPVKATPSSELASGVPPHEKPQTTHYSVLDKAGNAVSTTYTINGRFGAGVMAPGYGFWLNDEMDDFTSKVGEKNMFGLVQGKANAIAPGKRPLSSMSPTIVTKDGKTFMVVGSPGGSLIITITLNTVMNVIDYGMNLQEAVNAPRIHQQWLPDVVLYEKNGISPDTLKILKTRGYNMVEKGQWGAAEAIMIGLPSVVSGDEHSNVSDASVSGKIREGYIYGANDARRPQGAAVGY</sequence>
<dbReference type="InterPro" id="IPR029055">
    <property type="entry name" value="Ntn_hydrolases_N"/>
</dbReference>
<feature type="binding site" evidence="10">
    <location>
        <position position="104"/>
    </location>
    <ligand>
        <name>L-glutamate</name>
        <dbReference type="ChEBI" id="CHEBI:29985"/>
    </ligand>
</feature>
<dbReference type="SUPFAM" id="SSF56235">
    <property type="entry name" value="N-terminal nucleophile aminohydrolases (Ntn hydrolases)"/>
    <property type="match status" value="1"/>
</dbReference>
<reference evidence="13 14" key="1">
    <citation type="submission" date="2019-03" db="EMBL/GenBank/DDBJ databases">
        <title>Freshwater and sediment microbial communities from various areas in North America, analyzing microbe dynamics in response to fracking.</title>
        <authorList>
            <person name="Lamendella R."/>
        </authorList>
    </citation>
    <scope>NUCLEOTIDE SEQUENCE [LARGE SCALE GENOMIC DNA]</scope>
    <source>
        <strain evidence="13 14">74A</strain>
    </source>
</reference>
<evidence type="ECO:0000256" key="5">
    <source>
        <dbReference type="ARBA" id="ARBA00022801"/>
    </source>
</evidence>
<dbReference type="Gene3D" id="1.10.246.130">
    <property type="match status" value="1"/>
</dbReference>
<comment type="catalytic activity">
    <reaction evidence="1 11">
        <text>an S-substituted glutathione + H2O = an S-substituted L-cysteinylglycine + L-glutamate</text>
        <dbReference type="Rhea" id="RHEA:59468"/>
        <dbReference type="ChEBI" id="CHEBI:15377"/>
        <dbReference type="ChEBI" id="CHEBI:29985"/>
        <dbReference type="ChEBI" id="CHEBI:90779"/>
        <dbReference type="ChEBI" id="CHEBI:143103"/>
        <dbReference type="EC" id="3.4.19.13"/>
    </reaction>
</comment>
<feature type="binding site" evidence="10">
    <location>
        <position position="475"/>
    </location>
    <ligand>
        <name>L-glutamate</name>
        <dbReference type="ChEBI" id="CHEBI:29985"/>
    </ligand>
</feature>
<evidence type="ECO:0000256" key="8">
    <source>
        <dbReference type="ARBA" id="ARBA00047417"/>
    </source>
</evidence>
<dbReference type="UniPathway" id="UPA00204"/>
<dbReference type="PRINTS" id="PR01210">
    <property type="entry name" value="GGTRANSPTASE"/>
</dbReference>
<evidence type="ECO:0000256" key="6">
    <source>
        <dbReference type="ARBA" id="ARBA00023145"/>
    </source>
</evidence>
<dbReference type="Gene3D" id="3.60.20.40">
    <property type="match status" value="1"/>
</dbReference>
<evidence type="ECO:0000256" key="12">
    <source>
        <dbReference type="SAM" id="SignalP"/>
    </source>
</evidence>
<dbReference type="GO" id="GO:0103068">
    <property type="term" value="F:leukotriene C4 gamma-glutamyl transferase activity"/>
    <property type="evidence" value="ECO:0007669"/>
    <property type="project" value="UniProtKB-EC"/>
</dbReference>
<keyword evidence="12" id="KW-0732">Signal</keyword>
<dbReference type="InterPro" id="IPR043137">
    <property type="entry name" value="GGT_ssub_C"/>
</dbReference>
<dbReference type="RefSeq" id="WP_133037884.1">
    <property type="nucleotide sequence ID" value="NZ_SLWF01000003.1"/>
</dbReference>
<dbReference type="GO" id="GO:0006751">
    <property type="term" value="P:glutathione catabolic process"/>
    <property type="evidence" value="ECO:0007669"/>
    <property type="project" value="UniProtKB-UniRule"/>
</dbReference>
<dbReference type="InterPro" id="IPR043138">
    <property type="entry name" value="GGT_lsub"/>
</dbReference>
<gene>
    <name evidence="13" type="ORF">EDC91_103125</name>
</gene>
<dbReference type="PROSITE" id="PS00462">
    <property type="entry name" value="G_GLU_TRANSPEPTIDASE"/>
    <property type="match status" value="1"/>
</dbReference>
<keyword evidence="14" id="KW-1185">Reference proteome</keyword>
<feature type="active site" description="Nucleophile" evidence="9">
    <location>
        <position position="382"/>
    </location>
</feature>
<evidence type="ECO:0000256" key="4">
    <source>
        <dbReference type="ARBA" id="ARBA00022679"/>
    </source>
</evidence>
<feature type="signal peptide" evidence="12">
    <location>
        <begin position="1"/>
        <end position="28"/>
    </location>
</feature>
<dbReference type="GO" id="GO:0036374">
    <property type="term" value="F:glutathione hydrolase activity"/>
    <property type="evidence" value="ECO:0007669"/>
    <property type="project" value="UniProtKB-UniRule"/>
</dbReference>
<feature type="binding site" evidence="10">
    <location>
        <begin position="453"/>
        <end position="454"/>
    </location>
    <ligand>
        <name>L-glutamate</name>
        <dbReference type="ChEBI" id="CHEBI:29985"/>
    </ligand>
</feature>
<dbReference type="InterPro" id="IPR000101">
    <property type="entry name" value="GGT_peptidase"/>
</dbReference>
<keyword evidence="7 11" id="KW-0012">Acyltransferase</keyword>
<dbReference type="EMBL" id="SLWF01000003">
    <property type="protein sequence ID" value="TCN88944.1"/>
    <property type="molecule type" value="Genomic_DNA"/>
</dbReference>
<evidence type="ECO:0000256" key="3">
    <source>
        <dbReference type="ARBA" id="ARBA00009381"/>
    </source>
</evidence>